<reference evidence="2 3" key="1">
    <citation type="journal article" date="2019" name="Nat. Ecol. Evol.">
        <title>Megaphylogeny resolves global patterns of mushroom evolution.</title>
        <authorList>
            <person name="Varga T."/>
            <person name="Krizsan K."/>
            <person name="Foldi C."/>
            <person name="Dima B."/>
            <person name="Sanchez-Garcia M."/>
            <person name="Sanchez-Ramirez S."/>
            <person name="Szollosi G.J."/>
            <person name="Szarkandi J.G."/>
            <person name="Papp V."/>
            <person name="Albert L."/>
            <person name="Andreopoulos W."/>
            <person name="Angelini C."/>
            <person name="Antonin V."/>
            <person name="Barry K.W."/>
            <person name="Bougher N.L."/>
            <person name="Buchanan P."/>
            <person name="Buyck B."/>
            <person name="Bense V."/>
            <person name="Catcheside P."/>
            <person name="Chovatia M."/>
            <person name="Cooper J."/>
            <person name="Damon W."/>
            <person name="Desjardin D."/>
            <person name="Finy P."/>
            <person name="Geml J."/>
            <person name="Haridas S."/>
            <person name="Hughes K."/>
            <person name="Justo A."/>
            <person name="Karasinski D."/>
            <person name="Kautmanova I."/>
            <person name="Kiss B."/>
            <person name="Kocsube S."/>
            <person name="Kotiranta H."/>
            <person name="LaButti K.M."/>
            <person name="Lechner B.E."/>
            <person name="Liimatainen K."/>
            <person name="Lipzen A."/>
            <person name="Lukacs Z."/>
            <person name="Mihaltcheva S."/>
            <person name="Morgado L.N."/>
            <person name="Niskanen T."/>
            <person name="Noordeloos M.E."/>
            <person name="Ohm R.A."/>
            <person name="Ortiz-Santana B."/>
            <person name="Ovrebo C."/>
            <person name="Racz N."/>
            <person name="Riley R."/>
            <person name="Savchenko A."/>
            <person name="Shiryaev A."/>
            <person name="Soop K."/>
            <person name="Spirin V."/>
            <person name="Szebenyi C."/>
            <person name="Tomsovsky M."/>
            <person name="Tulloss R.E."/>
            <person name="Uehling J."/>
            <person name="Grigoriev I.V."/>
            <person name="Vagvolgyi C."/>
            <person name="Papp T."/>
            <person name="Martin F.M."/>
            <person name="Miettinen O."/>
            <person name="Hibbett D.S."/>
            <person name="Nagy L.G."/>
        </authorList>
    </citation>
    <scope>NUCLEOTIDE SEQUENCE [LARGE SCALE GENOMIC DNA]</scope>
    <source>
        <strain evidence="2 3">CBS 121175</strain>
    </source>
</reference>
<dbReference type="Proteomes" id="UP000307440">
    <property type="component" value="Unassembled WGS sequence"/>
</dbReference>
<organism evidence="2 3">
    <name type="scientific">Coprinopsis marcescibilis</name>
    <name type="common">Agaric fungus</name>
    <name type="synonym">Psathyrella marcescibilis</name>
    <dbReference type="NCBI Taxonomy" id="230819"/>
    <lineage>
        <taxon>Eukaryota</taxon>
        <taxon>Fungi</taxon>
        <taxon>Dikarya</taxon>
        <taxon>Basidiomycota</taxon>
        <taxon>Agaricomycotina</taxon>
        <taxon>Agaricomycetes</taxon>
        <taxon>Agaricomycetidae</taxon>
        <taxon>Agaricales</taxon>
        <taxon>Agaricineae</taxon>
        <taxon>Psathyrellaceae</taxon>
        <taxon>Coprinopsis</taxon>
    </lineage>
</organism>
<protein>
    <submittedName>
        <fullName evidence="2">Uncharacterized protein</fullName>
    </submittedName>
</protein>
<name>A0A5C3KCW4_COPMA</name>
<evidence type="ECO:0000313" key="2">
    <source>
        <dbReference type="EMBL" id="TFK17607.1"/>
    </source>
</evidence>
<dbReference type="AlphaFoldDB" id="A0A5C3KCW4"/>
<gene>
    <name evidence="2" type="ORF">FA15DRAFT_761003</name>
</gene>
<keyword evidence="3" id="KW-1185">Reference proteome</keyword>
<dbReference type="EMBL" id="ML210485">
    <property type="protein sequence ID" value="TFK17607.1"/>
    <property type="molecule type" value="Genomic_DNA"/>
</dbReference>
<evidence type="ECO:0000256" key="1">
    <source>
        <dbReference type="SAM" id="MobiDB-lite"/>
    </source>
</evidence>
<proteinExistence type="predicted"/>
<evidence type="ECO:0000313" key="3">
    <source>
        <dbReference type="Proteomes" id="UP000307440"/>
    </source>
</evidence>
<accession>A0A5C3KCW4</accession>
<feature type="region of interest" description="Disordered" evidence="1">
    <location>
        <begin position="25"/>
        <end position="46"/>
    </location>
</feature>
<sequence>MGCTIFDARTKTKTPSPTKLLVYEDPPGETPAVVQTSTPKRKTRTASTPDDLSLLCLFATVLGANNRNDENLYVLGLVPKHKSSNQPTEVERKPFGLVWSIEPFPARRTPVAPRTHRTTSQQLSEMLSIGKTLSEYMAVATPALILVLRNGRFP</sequence>